<keyword evidence="2" id="KW-0614">Plasmid</keyword>
<dbReference type="EMBL" id="CP028902">
    <property type="protein sequence ID" value="AWB06546.1"/>
    <property type="molecule type" value="Genomic_DNA"/>
</dbReference>
<geneLocation type="plasmid" evidence="2 3">
    <name>pYZ1</name>
</geneLocation>
<protein>
    <submittedName>
        <fullName evidence="2">Sugar phosphate isomerase/epimerase</fullName>
    </submittedName>
</protein>
<dbReference type="KEGG" id="ahu:A6A40_15765"/>
<dbReference type="Proteomes" id="UP000077405">
    <property type="component" value="Plasmid pYZ1"/>
</dbReference>
<dbReference type="OrthoDB" id="9815124at2"/>
<sequence length="288" mass="31281">MRLSLCTISFRHHLVSLEDLAVWASGNGFQGIELWGAHARNMAAMSDRGGDWLAQFGLSVPMVSDYLPLDGDPDALVRKTLDLCRLAQRWGAGKIRTFAGSTGSAETSPERRIFIAERLRTLCGLAADHGLSLLVETHPGTLADTLTATRALIAAVGHPALKVNFDVLHVWEGGDDPVAARRALRPHIGHYHLKNIRDRDDLSVFEPANVYAAAGRRDGMVPLFDGVVDYRRFLAELADDPAAEGSLEWFGDDCYAVLRGDRDAVEAALAPMADIPPRRVAGSRHGAV</sequence>
<evidence type="ECO:0000313" key="3">
    <source>
        <dbReference type="Proteomes" id="UP000077405"/>
    </source>
</evidence>
<keyword evidence="3" id="KW-1185">Reference proteome</keyword>
<feature type="domain" description="Xylose isomerase-like TIM barrel" evidence="1">
    <location>
        <begin position="24"/>
        <end position="259"/>
    </location>
</feature>
<keyword evidence="2" id="KW-0413">Isomerase</keyword>
<name>A0A2R4VQ42_9PROT</name>
<dbReference type="InterPro" id="IPR013022">
    <property type="entry name" value="Xyl_isomerase-like_TIM-brl"/>
</dbReference>
<dbReference type="Gene3D" id="3.20.20.150">
    <property type="entry name" value="Divalent-metal-dependent TIM barrel enzymes"/>
    <property type="match status" value="1"/>
</dbReference>
<dbReference type="RefSeq" id="WP_108546856.1">
    <property type="nucleotide sequence ID" value="NZ_CP028902.1"/>
</dbReference>
<dbReference type="InterPro" id="IPR050312">
    <property type="entry name" value="IolE/XylAMocC-like"/>
</dbReference>
<dbReference type="SUPFAM" id="SSF51658">
    <property type="entry name" value="Xylose isomerase-like"/>
    <property type="match status" value="1"/>
</dbReference>
<proteinExistence type="predicted"/>
<accession>A0A2R4VQ42</accession>
<evidence type="ECO:0000259" key="1">
    <source>
        <dbReference type="Pfam" id="PF01261"/>
    </source>
</evidence>
<reference evidence="2 3" key="1">
    <citation type="submission" date="2018-04" db="EMBL/GenBank/DDBJ databases">
        <title>Complete genome sequence of the nitrogen-fixing bacterium Azospirillum humicireducens type strain SgZ-5.</title>
        <authorList>
            <person name="Yu Z."/>
        </authorList>
    </citation>
    <scope>NUCLEOTIDE SEQUENCE [LARGE SCALE GENOMIC DNA]</scope>
    <source>
        <strain evidence="2 3">SgZ-5</strain>
        <plasmid evidence="2 3">pYZ1</plasmid>
    </source>
</reference>
<dbReference type="InterPro" id="IPR036237">
    <property type="entry name" value="Xyl_isomerase-like_sf"/>
</dbReference>
<dbReference type="AlphaFoldDB" id="A0A2R4VQ42"/>
<gene>
    <name evidence="2" type="ORF">A6A40_15765</name>
</gene>
<dbReference type="GO" id="GO:0016853">
    <property type="term" value="F:isomerase activity"/>
    <property type="evidence" value="ECO:0007669"/>
    <property type="project" value="UniProtKB-KW"/>
</dbReference>
<dbReference type="Pfam" id="PF01261">
    <property type="entry name" value="AP_endonuc_2"/>
    <property type="match status" value="1"/>
</dbReference>
<organism evidence="2 3">
    <name type="scientific">Azospirillum humicireducens</name>
    <dbReference type="NCBI Taxonomy" id="1226968"/>
    <lineage>
        <taxon>Bacteria</taxon>
        <taxon>Pseudomonadati</taxon>
        <taxon>Pseudomonadota</taxon>
        <taxon>Alphaproteobacteria</taxon>
        <taxon>Rhodospirillales</taxon>
        <taxon>Azospirillaceae</taxon>
        <taxon>Azospirillum</taxon>
    </lineage>
</organism>
<dbReference type="PANTHER" id="PTHR12110">
    <property type="entry name" value="HYDROXYPYRUVATE ISOMERASE"/>
    <property type="match status" value="1"/>
</dbReference>
<dbReference type="PANTHER" id="PTHR12110:SF21">
    <property type="entry name" value="XYLOSE ISOMERASE-LIKE TIM BARREL DOMAIN-CONTAINING PROTEIN"/>
    <property type="match status" value="1"/>
</dbReference>
<evidence type="ECO:0000313" key="2">
    <source>
        <dbReference type="EMBL" id="AWB06546.1"/>
    </source>
</evidence>